<dbReference type="InterPro" id="IPR036390">
    <property type="entry name" value="WH_DNA-bd_sf"/>
</dbReference>
<gene>
    <name evidence="9" type="ORF">SAMN02745158_03364</name>
</gene>
<feature type="binding site" evidence="8">
    <location>
        <position position="91"/>
    </location>
    <ligand>
        <name>Fe cation</name>
        <dbReference type="ChEBI" id="CHEBI:24875"/>
    </ligand>
</feature>
<keyword evidence="3 7" id="KW-0862">Zinc</keyword>
<evidence type="ECO:0000256" key="6">
    <source>
        <dbReference type="ARBA" id="ARBA00023163"/>
    </source>
</evidence>
<protein>
    <submittedName>
        <fullName evidence="9">Fur family transcriptional regulator, ferric uptake regulator</fullName>
    </submittedName>
</protein>
<evidence type="ECO:0000313" key="10">
    <source>
        <dbReference type="Proteomes" id="UP000184245"/>
    </source>
</evidence>
<comment type="similarity">
    <text evidence="1">Belongs to the Fur family.</text>
</comment>
<keyword evidence="4" id="KW-0805">Transcription regulation</keyword>
<dbReference type="Proteomes" id="UP000184245">
    <property type="component" value="Unassembled WGS sequence"/>
</dbReference>
<evidence type="ECO:0000256" key="1">
    <source>
        <dbReference type="ARBA" id="ARBA00007957"/>
    </source>
</evidence>
<dbReference type="Pfam" id="PF01475">
    <property type="entry name" value="FUR"/>
    <property type="match status" value="1"/>
</dbReference>
<dbReference type="SUPFAM" id="SSF46785">
    <property type="entry name" value="Winged helix' DNA-binding domain"/>
    <property type="match status" value="1"/>
</dbReference>
<comment type="cofactor">
    <cofactor evidence="7">
        <name>Zn(2+)</name>
        <dbReference type="ChEBI" id="CHEBI:29105"/>
    </cofactor>
    <text evidence="7">Binds 1 zinc ion per subunit.</text>
</comment>
<evidence type="ECO:0000256" key="4">
    <source>
        <dbReference type="ARBA" id="ARBA00023015"/>
    </source>
</evidence>
<keyword evidence="6" id="KW-0804">Transcription</keyword>
<dbReference type="PANTHER" id="PTHR33202">
    <property type="entry name" value="ZINC UPTAKE REGULATION PROTEIN"/>
    <property type="match status" value="1"/>
</dbReference>
<name>A0A1M5AW79_9CLOT</name>
<keyword evidence="5" id="KW-0238">DNA-binding</keyword>
<reference evidence="9 10" key="1">
    <citation type="submission" date="2016-11" db="EMBL/GenBank/DDBJ databases">
        <authorList>
            <person name="Jaros S."/>
            <person name="Januszkiewicz K."/>
            <person name="Wedrychowicz H."/>
        </authorList>
    </citation>
    <scope>NUCLEOTIDE SEQUENCE [LARGE SCALE GENOMIC DNA]</scope>
    <source>
        <strain evidence="9 10">DSM 17459</strain>
    </source>
</reference>
<accession>A0A1M5AW79</accession>
<feature type="binding site" evidence="7">
    <location>
        <position position="139"/>
    </location>
    <ligand>
        <name>Zn(2+)</name>
        <dbReference type="ChEBI" id="CHEBI:29105"/>
    </ligand>
</feature>
<evidence type="ECO:0000256" key="3">
    <source>
        <dbReference type="ARBA" id="ARBA00022833"/>
    </source>
</evidence>
<dbReference type="GO" id="GO:0000976">
    <property type="term" value="F:transcription cis-regulatory region binding"/>
    <property type="evidence" value="ECO:0007669"/>
    <property type="project" value="TreeGrafter"/>
</dbReference>
<dbReference type="InterPro" id="IPR002481">
    <property type="entry name" value="FUR"/>
</dbReference>
<feature type="binding site" evidence="7">
    <location>
        <position position="136"/>
    </location>
    <ligand>
        <name>Zn(2+)</name>
        <dbReference type="ChEBI" id="CHEBI:29105"/>
    </ligand>
</feature>
<organism evidence="9 10">
    <name type="scientific">Lactonifactor longoviformis DSM 17459</name>
    <dbReference type="NCBI Taxonomy" id="1122155"/>
    <lineage>
        <taxon>Bacteria</taxon>
        <taxon>Bacillati</taxon>
        <taxon>Bacillota</taxon>
        <taxon>Clostridia</taxon>
        <taxon>Eubacteriales</taxon>
        <taxon>Clostridiaceae</taxon>
        <taxon>Lactonifactor</taxon>
    </lineage>
</organism>
<dbReference type="PANTHER" id="PTHR33202:SF7">
    <property type="entry name" value="FERRIC UPTAKE REGULATION PROTEIN"/>
    <property type="match status" value="1"/>
</dbReference>
<dbReference type="InterPro" id="IPR036388">
    <property type="entry name" value="WH-like_DNA-bd_sf"/>
</dbReference>
<dbReference type="GO" id="GO:1900376">
    <property type="term" value="P:regulation of secondary metabolite biosynthetic process"/>
    <property type="evidence" value="ECO:0007669"/>
    <property type="project" value="TreeGrafter"/>
</dbReference>
<dbReference type="GO" id="GO:0008270">
    <property type="term" value="F:zinc ion binding"/>
    <property type="evidence" value="ECO:0007669"/>
    <property type="project" value="TreeGrafter"/>
</dbReference>
<evidence type="ECO:0000256" key="5">
    <source>
        <dbReference type="ARBA" id="ARBA00023125"/>
    </source>
</evidence>
<dbReference type="GO" id="GO:0003700">
    <property type="term" value="F:DNA-binding transcription factor activity"/>
    <property type="evidence" value="ECO:0007669"/>
    <property type="project" value="InterPro"/>
</dbReference>
<dbReference type="Gene3D" id="3.30.1490.190">
    <property type="match status" value="1"/>
</dbReference>
<keyword evidence="10" id="KW-1185">Reference proteome</keyword>
<feature type="binding site" evidence="7">
    <location>
        <position position="97"/>
    </location>
    <ligand>
        <name>Zn(2+)</name>
        <dbReference type="ChEBI" id="CHEBI:29105"/>
    </ligand>
</feature>
<keyword evidence="2" id="KW-0678">Repressor</keyword>
<feature type="binding site" evidence="8">
    <location>
        <position position="128"/>
    </location>
    <ligand>
        <name>Fe cation</name>
        <dbReference type="ChEBI" id="CHEBI:24875"/>
    </ligand>
</feature>
<comment type="cofactor">
    <cofactor evidence="8">
        <name>Mn(2+)</name>
        <dbReference type="ChEBI" id="CHEBI:29035"/>
    </cofactor>
    <cofactor evidence="8">
        <name>Fe(2+)</name>
        <dbReference type="ChEBI" id="CHEBI:29033"/>
    </cofactor>
    <text evidence="8">Binds 1 Mn(2+) or Fe(2+) ion per subunit.</text>
</comment>
<keyword evidence="8" id="KW-0408">Iron</keyword>
<dbReference type="STRING" id="1122155.SAMN02745158_03364"/>
<dbReference type="RefSeq" id="WP_072853821.1">
    <property type="nucleotide sequence ID" value="NZ_FQVI01000022.1"/>
</dbReference>
<dbReference type="CDD" id="cd07153">
    <property type="entry name" value="Fur_like"/>
    <property type="match status" value="1"/>
</dbReference>
<dbReference type="OrthoDB" id="8659436at2"/>
<evidence type="ECO:0000256" key="2">
    <source>
        <dbReference type="ARBA" id="ARBA00022491"/>
    </source>
</evidence>
<evidence type="ECO:0000256" key="8">
    <source>
        <dbReference type="PIRSR" id="PIRSR602481-2"/>
    </source>
</evidence>
<dbReference type="InterPro" id="IPR043135">
    <property type="entry name" value="Fur_C"/>
</dbReference>
<dbReference type="EMBL" id="FQVI01000022">
    <property type="protein sequence ID" value="SHF34182.1"/>
    <property type="molecule type" value="Genomic_DNA"/>
</dbReference>
<dbReference type="AlphaFoldDB" id="A0A1M5AW79"/>
<dbReference type="Gene3D" id="1.10.10.10">
    <property type="entry name" value="Winged helix-like DNA-binding domain superfamily/Winged helix DNA-binding domain"/>
    <property type="match status" value="1"/>
</dbReference>
<sequence length="149" mass="17435">MKEKQTENIWGRGFKRTKQREEVYGILEKSAVPVTAQEIYKILLLEKPKECQYALSTVYRVLNAFEEHHLVKKSFLPGEDMARYELERNIHEHYAVCLVCHKRVPISKCPFESGGIQVAEDGFDITGHRIELYGYCRACRQRDNRTGDR</sequence>
<evidence type="ECO:0000313" key="9">
    <source>
        <dbReference type="EMBL" id="SHF34182.1"/>
    </source>
</evidence>
<feature type="binding site" evidence="8">
    <location>
        <position position="112"/>
    </location>
    <ligand>
        <name>Fe cation</name>
        <dbReference type="ChEBI" id="CHEBI:24875"/>
    </ligand>
</feature>
<evidence type="ECO:0000256" key="7">
    <source>
        <dbReference type="PIRSR" id="PIRSR602481-1"/>
    </source>
</evidence>
<keyword evidence="7" id="KW-0479">Metal-binding</keyword>
<proteinExistence type="inferred from homology"/>
<feature type="binding site" evidence="7">
    <location>
        <position position="100"/>
    </location>
    <ligand>
        <name>Zn(2+)</name>
        <dbReference type="ChEBI" id="CHEBI:29105"/>
    </ligand>
</feature>
<dbReference type="GO" id="GO:0045892">
    <property type="term" value="P:negative regulation of DNA-templated transcription"/>
    <property type="evidence" value="ECO:0007669"/>
    <property type="project" value="TreeGrafter"/>
</dbReference>